<dbReference type="EMBL" id="JXAL01000016">
    <property type="protein sequence ID" value="KIL35871.1"/>
    <property type="molecule type" value="Genomic_DNA"/>
</dbReference>
<evidence type="ECO:0000313" key="1">
    <source>
        <dbReference type="EMBL" id="KIL35871.1"/>
    </source>
</evidence>
<dbReference type="Proteomes" id="UP000054526">
    <property type="component" value="Unassembled WGS sequence"/>
</dbReference>
<organism evidence="1 2">
    <name type="scientific">Cohnella kolymensis</name>
    <dbReference type="NCBI Taxonomy" id="1590652"/>
    <lineage>
        <taxon>Bacteria</taxon>
        <taxon>Bacillati</taxon>
        <taxon>Bacillota</taxon>
        <taxon>Bacilli</taxon>
        <taxon>Bacillales</taxon>
        <taxon>Paenibacillaceae</taxon>
        <taxon>Cohnella</taxon>
    </lineage>
</organism>
<proteinExistence type="predicted"/>
<accession>A0ABR5A4E4</accession>
<name>A0ABR5A4E4_9BACL</name>
<comment type="caution">
    <text evidence="1">The sequence shown here is derived from an EMBL/GenBank/DDBJ whole genome shotgun (WGS) entry which is preliminary data.</text>
</comment>
<keyword evidence="2" id="KW-1185">Reference proteome</keyword>
<sequence>MEWVVLEYVAVKSKQTGSRALTGSNTEDLTNVSAIDPNKSILIVTFIANGTESTTAMQRYNIRSTTQIMIASNTTNTTANWQLIEFP</sequence>
<protein>
    <submittedName>
        <fullName evidence="1">Uncharacterized protein</fullName>
    </submittedName>
</protein>
<gene>
    <name evidence="1" type="ORF">SD71_10800</name>
</gene>
<evidence type="ECO:0000313" key="2">
    <source>
        <dbReference type="Proteomes" id="UP000054526"/>
    </source>
</evidence>
<reference evidence="1 2" key="1">
    <citation type="submission" date="2014-12" db="EMBL/GenBank/DDBJ databases">
        <title>Draft genome sequence of Cohnella kolymensis strain B-2846.</title>
        <authorList>
            <person name="Karlyshev A.V."/>
            <person name="Kudryashova E.B."/>
        </authorList>
    </citation>
    <scope>NUCLEOTIDE SEQUENCE [LARGE SCALE GENOMIC DNA]</scope>
    <source>
        <strain evidence="1 2">VKM B-2846</strain>
    </source>
</reference>